<dbReference type="OrthoDB" id="7586183at2"/>
<dbReference type="AlphaFoldDB" id="A0A178MK33"/>
<accession>A0A178MK33</accession>
<comment type="caution">
    <text evidence="2">The sequence shown here is derived from an EMBL/GenBank/DDBJ whole genome shotgun (WGS) entry which is preliminary data.</text>
</comment>
<reference evidence="2 3" key="1">
    <citation type="submission" date="2016-04" db="EMBL/GenBank/DDBJ databases">
        <title>Draft genome sequence of freshwater magnetotactic bacteria Magnetospirillum marisnigri SP-1 and Magnetospirillum moscoviense BB-1.</title>
        <authorList>
            <person name="Koziaeva V."/>
            <person name="Dziuba M.V."/>
            <person name="Ivanov T.M."/>
            <person name="Kuznetsov B."/>
            <person name="Grouzdev D.S."/>
        </authorList>
    </citation>
    <scope>NUCLEOTIDE SEQUENCE [LARGE SCALE GENOMIC DNA]</scope>
    <source>
        <strain evidence="2 3">SP-1</strain>
    </source>
</reference>
<dbReference type="GO" id="GO:0006310">
    <property type="term" value="P:DNA recombination"/>
    <property type="evidence" value="ECO:0007669"/>
    <property type="project" value="InterPro"/>
</dbReference>
<proteinExistence type="predicted"/>
<dbReference type="GO" id="GO:0003677">
    <property type="term" value="F:DNA binding"/>
    <property type="evidence" value="ECO:0007669"/>
    <property type="project" value="InterPro"/>
</dbReference>
<organism evidence="2 3">
    <name type="scientific">Paramagnetospirillum marisnigri</name>
    <dbReference type="NCBI Taxonomy" id="1285242"/>
    <lineage>
        <taxon>Bacteria</taxon>
        <taxon>Pseudomonadati</taxon>
        <taxon>Pseudomonadota</taxon>
        <taxon>Alphaproteobacteria</taxon>
        <taxon>Rhodospirillales</taxon>
        <taxon>Magnetospirillaceae</taxon>
        <taxon>Paramagnetospirillum</taxon>
    </lineage>
</organism>
<evidence type="ECO:0000256" key="1">
    <source>
        <dbReference type="SAM" id="Coils"/>
    </source>
</evidence>
<protein>
    <recommendedName>
        <fullName evidence="4">Mobilization protein</fullName>
    </recommendedName>
</protein>
<dbReference type="CDD" id="cd17242">
    <property type="entry name" value="MobM_relaxase"/>
    <property type="match status" value="1"/>
</dbReference>
<keyword evidence="1" id="KW-0175">Coiled coil</keyword>
<dbReference type="EMBL" id="LWQT01000066">
    <property type="protein sequence ID" value="OAN49091.1"/>
    <property type="molecule type" value="Genomic_DNA"/>
</dbReference>
<dbReference type="Pfam" id="PF01076">
    <property type="entry name" value="Mob_Pre"/>
    <property type="match status" value="1"/>
</dbReference>
<dbReference type="RefSeq" id="WP_068493380.1">
    <property type="nucleotide sequence ID" value="NZ_LWQT01000066.1"/>
</dbReference>
<evidence type="ECO:0008006" key="4">
    <source>
        <dbReference type="Google" id="ProtNLM"/>
    </source>
</evidence>
<keyword evidence="3" id="KW-1185">Reference proteome</keyword>
<dbReference type="STRING" id="1285242.A6A04_02925"/>
<dbReference type="Proteomes" id="UP000078428">
    <property type="component" value="Unassembled WGS sequence"/>
</dbReference>
<dbReference type="Gene3D" id="3.30.930.30">
    <property type="match status" value="1"/>
</dbReference>
<name>A0A178MK33_9PROT</name>
<evidence type="ECO:0000313" key="2">
    <source>
        <dbReference type="EMBL" id="OAN49091.1"/>
    </source>
</evidence>
<evidence type="ECO:0000313" key="3">
    <source>
        <dbReference type="Proteomes" id="UP000078428"/>
    </source>
</evidence>
<dbReference type="InterPro" id="IPR001668">
    <property type="entry name" value="Mob_Pre"/>
</dbReference>
<feature type="coiled-coil region" evidence="1">
    <location>
        <begin position="255"/>
        <end position="308"/>
    </location>
</feature>
<sequence>MAIEANDNDGDKGPFCILRHGRKSHTWGELRQAAQHTMRDAPWLGANIAPDRSPLNEVLVGRGDVVEDVRTRLATVGLEPKPGQVVARELLLTASSTYFAGNGHSGRDGDCDPDRLAMWRSVTLDFLRAEFGDNLVTVVVHHDESVCHAHVWCATAVEVEKKGRGRPRKDGTKAATTTGWTLNHDKVMGGGKEAFAARQDRYADVMAPLGLNRGQRHSRAHHQPIREFYARIREHEASAVERLVEAHHARNIAIMEKAKMQALRHAAELAALTAKTAEQEAVVSRAKAQAAEAAAQEVRDRGEEAVQKHLVVLADLEAQRDILTAQKKDLGTFLERHGLRQEFESWKSDTRAVEALRNGKGDEEWAKYERHLGEYADELKEFGGWQAAMVTRARKRMLYLMEVGAKLLGHVSILVNPSRLVSEGIGAWIRLHGGVALHQRHRQAVRWLRDTLLTVQDMAMTEPERERGRER</sequence>
<gene>
    <name evidence="2" type="ORF">A6A04_02925</name>
</gene>